<dbReference type="GO" id="GO:0005524">
    <property type="term" value="F:ATP binding"/>
    <property type="evidence" value="ECO:0007669"/>
    <property type="project" value="UniProtKB-UniRule"/>
</dbReference>
<dbReference type="GO" id="GO:0006605">
    <property type="term" value="P:protein targeting"/>
    <property type="evidence" value="ECO:0007669"/>
    <property type="project" value="UniProtKB-UniRule"/>
</dbReference>
<dbReference type="InterPro" id="IPR011116">
    <property type="entry name" value="SecA_Wing/Scaffold"/>
</dbReference>
<keyword evidence="14 15" id="KW-0472">Membrane</keyword>
<dbReference type="PROSITE" id="PS01312">
    <property type="entry name" value="SECA"/>
    <property type="match status" value="1"/>
</dbReference>
<dbReference type="PANTHER" id="PTHR30612:SF0">
    <property type="entry name" value="CHLOROPLAST PROTEIN-TRANSPORTING ATPASE"/>
    <property type="match status" value="1"/>
</dbReference>
<dbReference type="GO" id="GO:0031522">
    <property type="term" value="C:cell envelope Sec protein transport complex"/>
    <property type="evidence" value="ECO:0007669"/>
    <property type="project" value="TreeGrafter"/>
</dbReference>
<evidence type="ECO:0000313" key="20">
    <source>
        <dbReference type="Proteomes" id="UP000252038"/>
    </source>
</evidence>
<dbReference type="NCBIfam" id="TIGR00963">
    <property type="entry name" value="secA"/>
    <property type="match status" value="1"/>
</dbReference>
<dbReference type="FunFam" id="3.40.50.300:FF:000334">
    <property type="entry name" value="Protein translocase subunit SecA"/>
    <property type="match status" value="1"/>
</dbReference>
<dbReference type="EMBL" id="CP029554">
    <property type="protein sequence ID" value="AXE35588.1"/>
    <property type="molecule type" value="Genomic_DNA"/>
</dbReference>
<dbReference type="Pfam" id="PF02810">
    <property type="entry name" value="SEC-C"/>
    <property type="match status" value="1"/>
</dbReference>
<dbReference type="Gene3D" id="3.40.50.300">
    <property type="entry name" value="P-loop containing nucleotide triphosphate hydrolases"/>
    <property type="match status" value="2"/>
</dbReference>
<keyword evidence="4 15" id="KW-1003">Cell membrane</keyword>
<dbReference type="FunFam" id="3.40.50.300:FF:000113">
    <property type="entry name" value="Preprotein translocase subunit SecA"/>
    <property type="match status" value="1"/>
</dbReference>
<dbReference type="GO" id="GO:0008564">
    <property type="term" value="F:protein-exporting ATPase activity"/>
    <property type="evidence" value="ECO:0007669"/>
    <property type="project" value="UniProtKB-EC"/>
</dbReference>
<proteinExistence type="inferred from homology"/>
<keyword evidence="8 15" id="KW-0547">Nucleotide-binding</keyword>
<dbReference type="Gene3D" id="3.90.1440.10">
    <property type="entry name" value="SecA, preprotein cross-linking domain"/>
    <property type="match status" value="1"/>
</dbReference>
<evidence type="ECO:0000256" key="6">
    <source>
        <dbReference type="ARBA" id="ARBA00022519"/>
    </source>
</evidence>
<dbReference type="InterPro" id="IPR011115">
    <property type="entry name" value="SecA_DEAD"/>
</dbReference>
<keyword evidence="12 15" id="KW-1278">Translocase</keyword>
<dbReference type="InterPro" id="IPR014018">
    <property type="entry name" value="SecA_motor_DEAD"/>
</dbReference>
<dbReference type="EC" id="7.4.2.8" evidence="15"/>
<dbReference type="SMART" id="SM00957">
    <property type="entry name" value="SecA_DEAD"/>
    <property type="match status" value="1"/>
</dbReference>
<dbReference type="Pfam" id="PF07517">
    <property type="entry name" value="SecA_DEAD"/>
    <property type="match status" value="1"/>
</dbReference>
<dbReference type="GO" id="GO:0065002">
    <property type="term" value="P:intracellular protein transmembrane transport"/>
    <property type="evidence" value="ECO:0007669"/>
    <property type="project" value="UniProtKB-UniRule"/>
</dbReference>
<feature type="domain" description="SecA family profile" evidence="18">
    <location>
        <begin position="3"/>
        <end position="621"/>
    </location>
</feature>
<evidence type="ECO:0000256" key="1">
    <source>
        <dbReference type="ARBA" id="ARBA00001947"/>
    </source>
</evidence>
<evidence type="ECO:0000256" key="10">
    <source>
        <dbReference type="ARBA" id="ARBA00022840"/>
    </source>
</evidence>
<dbReference type="InterPro" id="IPR036670">
    <property type="entry name" value="SecA_X-link_sf"/>
</dbReference>
<dbReference type="KEGG" id="chrb:DK843_15490"/>
<dbReference type="CDD" id="cd17928">
    <property type="entry name" value="DEXDc_SecA"/>
    <property type="match status" value="1"/>
</dbReference>
<dbReference type="PANTHER" id="PTHR30612">
    <property type="entry name" value="SECA INNER MEMBRANE COMPONENT OF SEC PROTEIN SECRETION SYSTEM"/>
    <property type="match status" value="1"/>
</dbReference>
<dbReference type="NCBIfam" id="NF009538">
    <property type="entry name" value="PRK12904.1"/>
    <property type="match status" value="1"/>
</dbReference>
<comment type="function">
    <text evidence="15">Part of the Sec protein translocase complex. Interacts with the SecYEG preprotein conducting channel. Has a central role in coupling the hydrolysis of ATP to the transfer of proteins into and across the cell membrane, serving both as a receptor for the preprotein-SecB complex and as an ATP-driven molecular motor driving the stepwise translocation of polypeptide chains across the membrane.</text>
</comment>
<evidence type="ECO:0000256" key="2">
    <source>
        <dbReference type="ARBA" id="ARBA00007650"/>
    </source>
</evidence>
<feature type="binding site" evidence="15">
    <location>
        <position position="507"/>
    </location>
    <ligand>
        <name>ATP</name>
        <dbReference type="ChEBI" id="CHEBI:30616"/>
    </ligand>
</feature>
<keyword evidence="3 15" id="KW-0813">Transport</keyword>
<dbReference type="InterPro" id="IPR011130">
    <property type="entry name" value="SecA_preprotein_X-link_dom"/>
</dbReference>
<evidence type="ECO:0000256" key="15">
    <source>
        <dbReference type="HAMAP-Rule" id="MF_01382"/>
    </source>
</evidence>
<dbReference type="SUPFAM" id="SSF52540">
    <property type="entry name" value="P-loop containing nucleoside triphosphate hydrolases"/>
    <property type="match status" value="2"/>
</dbReference>
<reference evidence="19 20" key="1">
    <citation type="submission" date="2018-05" db="EMBL/GenBank/DDBJ databases">
        <title>Genome sequencing, assembly and analysis of the novel insecticidal bacterium, Chromobacterium phragmitis.</title>
        <authorList>
            <person name="Sparks M.E."/>
            <person name="Blackburn M.B."/>
            <person name="Gundersen-Rindal D.E."/>
        </authorList>
    </citation>
    <scope>NUCLEOTIDE SEQUENCE [LARGE SCALE GENOMIC DNA]</scope>
    <source>
        <strain evidence="19">IIBBL 274-1</strain>
    </source>
</reference>
<dbReference type="InterPro" id="IPR044722">
    <property type="entry name" value="SecA_SF2_C"/>
</dbReference>
<dbReference type="FunFam" id="3.90.1440.10:FF:000001">
    <property type="entry name" value="Preprotein translocase subunit SecA"/>
    <property type="match status" value="1"/>
</dbReference>
<name>A0A344UJZ0_9NEIS</name>
<dbReference type="GO" id="GO:0005886">
    <property type="term" value="C:plasma membrane"/>
    <property type="evidence" value="ECO:0007669"/>
    <property type="project" value="UniProtKB-SubCell"/>
</dbReference>
<dbReference type="InterPro" id="IPR000185">
    <property type="entry name" value="SecA"/>
</dbReference>
<evidence type="ECO:0000256" key="8">
    <source>
        <dbReference type="ARBA" id="ARBA00022741"/>
    </source>
</evidence>
<evidence type="ECO:0000256" key="14">
    <source>
        <dbReference type="ARBA" id="ARBA00023136"/>
    </source>
</evidence>
<evidence type="ECO:0000313" key="19">
    <source>
        <dbReference type="EMBL" id="AXE35588.1"/>
    </source>
</evidence>
<dbReference type="PROSITE" id="PS51196">
    <property type="entry name" value="SECA_MOTOR_DEAD"/>
    <property type="match status" value="1"/>
</dbReference>
<sequence>MISSLLKKVFGSRNDRLLKQYRQTVARINALEPAMQALSDDALAAKTQEFRDRLSKGGTLDDLLPEAFAVCREASRRVMGMRHFDVQLIGGMALHQGKIPEMKTGEGKTLVATLAVYLNALSGDGVHVVTVNDYLVSRDAGIMAPLYNFLGLSVGVNLSQMAHDDKQAAYACDITYGTNNEFGFDYLRDNMVFSVDEKVQRKLSFAVVDEVDSILIDEARTPLIISGPADDNIDMYQRMNAVPPLLKRQETEEGEGDYWVDEKAHSVLMSEAGHEHSEEILTRLGLLKEGDSLYSATNITLMHHLMAALRGHALFHKDQHYVVQDGEVVIVDEFTGRLMAGRRWSDGLHQAVEAKEGVEINRENQTLASITFQNYFRLYGKLSGMTGTADTEAYEFQSIYNLETVVIPTNKPMIRKDSQDKVYRSAKEKYEAILADIKDCHERGQPVLVGTTSIENSELVANLLAQAKLPHNVLNAKEHAREADIVVQAGRPGMITVATNMAGRGTDIVLGGNPEPEIKAVRADDSLSDDEKNAKVEAIRAEWKQRHAAVLEAGGLHIVGTERHESRRIDNQLRGRSGRQGDPGSSRFYLCLEDPLLRIFASERVAAIMDRLKMPEGEAIEHPWVSRSIENAQRKVEGRNFDIRKQLLEYDDVANDQRKVIYQQRNEILVEEDVSDVVVNMREGVISDLVDIHLPPESLEEQWDLAGLEKTLEADFLLQAPVAEWLKAEQNLDIEQIRLRIVDMAAAAYQAKVDQAGDGVMRQFERSLVLQMLDTHWREHLAAMDHLRQGIHLRGYAQKNPKQEYKREAFELFADMLERIKRSVVQVLMTVQIRGQEDVDAVEPHALPDFEMQHAEPGSAMGDDEDNPLSPEALAAQGLRINRNDACPCGSGKKYKQCHGRLA</sequence>
<evidence type="ECO:0000259" key="18">
    <source>
        <dbReference type="PROSITE" id="PS51196"/>
    </source>
</evidence>
<dbReference type="Gene3D" id="1.10.3060.10">
    <property type="entry name" value="Helical scaffold and wing domains of SecA"/>
    <property type="match status" value="1"/>
</dbReference>
<dbReference type="HAMAP" id="MF_01382">
    <property type="entry name" value="SecA"/>
    <property type="match status" value="1"/>
</dbReference>
<evidence type="ECO:0000256" key="5">
    <source>
        <dbReference type="ARBA" id="ARBA00022490"/>
    </source>
</evidence>
<dbReference type="GO" id="GO:0017038">
    <property type="term" value="P:protein import"/>
    <property type="evidence" value="ECO:0007669"/>
    <property type="project" value="InterPro"/>
</dbReference>
<dbReference type="SUPFAM" id="SSF81767">
    <property type="entry name" value="Pre-protein crosslinking domain of SecA"/>
    <property type="match status" value="1"/>
</dbReference>
<feature type="binding site" evidence="15">
    <location>
        <begin position="105"/>
        <end position="109"/>
    </location>
    <ligand>
        <name>ATP</name>
        <dbReference type="ChEBI" id="CHEBI:30616"/>
    </ligand>
</feature>
<dbReference type="SMART" id="SM00958">
    <property type="entry name" value="SecA_PP_bind"/>
    <property type="match status" value="1"/>
</dbReference>
<dbReference type="InterPro" id="IPR027417">
    <property type="entry name" value="P-loop_NTPase"/>
</dbReference>
<evidence type="ECO:0000256" key="7">
    <source>
        <dbReference type="ARBA" id="ARBA00022723"/>
    </source>
</evidence>
<dbReference type="FunFam" id="1.10.3060.10:FF:000003">
    <property type="entry name" value="Protein translocase subunit SecA"/>
    <property type="match status" value="1"/>
</dbReference>
<accession>A0A344UJZ0</accession>
<evidence type="ECO:0000256" key="9">
    <source>
        <dbReference type="ARBA" id="ARBA00022833"/>
    </source>
</evidence>
<protein>
    <recommendedName>
        <fullName evidence="15 16">Protein translocase subunit SecA</fullName>
        <ecNumber evidence="15">7.4.2.8</ecNumber>
    </recommendedName>
</protein>
<organism evidence="19 20">
    <name type="scientific">Chromobacterium phragmitis</name>
    <dbReference type="NCBI Taxonomy" id="2202141"/>
    <lineage>
        <taxon>Bacteria</taxon>
        <taxon>Pseudomonadati</taxon>
        <taxon>Pseudomonadota</taxon>
        <taxon>Betaproteobacteria</taxon>
        <taxon>Neisseriales</taxon>
        <taxon>Chromobacteriaceae</taxon>
        <taxon>Chromobacterium</taxon>
    </lineage>
</organism>
<keyword evidence="13 15" id="KW-0811">Translocation</keyword>
<evidence type="ECO:0000256" key="12">
    <source>
        <dbReference type="ARBA" id="ARBA00022967"/>
    </source>
</evidence>
<dbReference type="Pfam" id="PF01043">
    <property type="entry name" value="SecA_PP_bind"/>
    <property type="match status" value="1"/>
</dbReference>
<dbReference type="InterPro" id="IPR036266">
    <property type="entry name" value="SecA_Wing/Scaffold_sf"/>
</dbReference>
<dbReference type="GO" id="GO:0046872">
    <property type="term" value="F:metal ion binding"/>
    <property type="evidence" value="ECO:0007669"/>
    <property type="project" value="UniProtKB-KW"/>
</dbReference>
<comment type="similarity">
    <text evidence="2 15 16">Belongs to the SecA family.</text>
</comment>
<dbReference type="PROSITE" id="PS51192">
    <property type="entry name" value="HELICASE_ATP_BIND_1"/>
    <property type="match status" value="1"/>
</dbReference>
<dbReference type="InterPro" id="IPR004027">
    <property type="entry name" value="SEC_C_motif"/>
</dbReference>
<evidence type="ECO:0000256" key="13">
    <source>
        <dbReference type="ARBA" id="ARBA00023010"/>
    </source>
</evidence>
<evidence type="ECO:0000256" key="4">
    <source>
        <dbReference type="ARBA" id="ARBA00022475"/>
    </source>
</evidence>
<keyword evidence="11 15" id="KW-0653">Protein transport</keyword>
<feature type="binding site" evidence="15">
    <location>
        <position position="87"/>
    </location>
    <ligand>
        <name>ATP</name>
        <dbReference type="ChEBI" id="CHEBI:30616"/>
    </ligand>
</feature>
<keyword evidence="7" id="KW-0479">Metal-binding</keyword>
<evidence type="ECO:0000256" key="16">
    <source>
        <dbReference type="RuleBase" id="RU003874"/>
    </source>
</evidence>
<keyword evidence="10 15" id="KW-0067">ATP-binding</keyword>
<dbReference type="InterPro" id="IPR020937">
    <property type="entry name" value="SecA_CS"/>
</dbReference>
<dbReference type="PRINTS" id="PR00906">
    <property type="entry name" value="SECA"/>
</dbReference>
<comment type="cofactor">
    <cofactor evidence="1">
        <name>Zn(2+)</name>
        <dbReference type="ChEBI" id="CHEBI:29105"/>
    </cofactor>
</comment>
<dbReference type="Pfam" id="PF21090">
    <property type="entry name" value="P-loop_SecA"/>
    <property type="match status" value="1"/>
</dbReference>
<dbReference type="SUPFAM" id="SSF81886">
    <property type="entry name" value="Helical scaffold and wing domains of SecA"/>
    <property type="match status" value="1"/>
</dbReference>
<dbReference type="RefSeq" id="WP_114073728.1">
    <property type="nucleotide sequence ID" value="NZ_CP029554.1"/>
</dbReference>
<keyword evidence="9" id="KW-0862">Zinc</keyword>
<dbReference type="Pfam" id="PF07516">
    <property type="entry name" value="SecA_SW"/>
    <property type="match status" value="1"/>
</dbReference>
<evidence type="ECO:0000256" key="3">
    <source>
        <dbReference type="ARBA" id="ARBA00022448"/>
    </source>
</evidence>
<comment type="catalytic activity">
    <reaction evidence="15">
        <text>ATP + H2O + cellular proteinSide 1 = ADP + phosphate + cellular proteinSide 2.</text>
        <dbReference type="EC" id="7.4.2.8"/>
    </reaction>
</comment>
<evidence type="ECO:0000256" key="11">
    <source>
        <dbReference type="ARBA" id="ARBA00022927"/>
    </source>
</evidence>
<gene>
    <name evidence="15" type="primary">secA</name>
    <name evidence="19" type="ORF">DK843_15490</name>
</gene>
<dbReference type="Proteomes" id="UP000252038">
    <property type="component" value="Chromosome"/>
</dbReference>
<keyword evidence="5 15" id="KW-0963">Cytoplasm</keyword>
<keyword evidence="6" id="KW-0997">Cell inner membrane</keyword>
<dbReference type="AlphaFoldDB" id="A0A344UJZ0"/>
<comment type="subcellular location">
    <subcellularLocation>
        <location evidence="15">Cell membrane</location>
        <topology evidence="15">Peripheral membrane protein</topology>
        <orientation evidence="15">Cytoplasmic side</orientation>
    </subcellularLocation>
    <subcellularLocation>
        <location evidence="15">Cytoplasm</location>
    </subcellularLocation>
    <text evidence="15">Distribution is 50-50.</text>
</comment>
<dbReference type="GO" id="GO:0043952">
    <property type="term" value="P:protein transport by the Sec complex"/>
    <property type="evidence" value="ECO:0007669"/>
    <property type="project" value="UniProtKB-ARBA"/>
</dbReference>
<dbReference type="InterPro" id="IPR014001">
    <property type="entry name" value="Helicase_ATP-bd"/>
</dbReference>
<feature type="domain" description="Helicase ATP-binding" evidence="17">
    <location>
        <begin position="89"/>
        <end position="247"/>
    </location>
</feature>
<evidence type="ECO:0000259" key="17">
    <source>
        <dbReference type="PROSITE" id="PS51192"/>
    </source>
</evidence>
<dbReference type="GO" id="GO:0005829">
    <property type="term" value="C:cytosol"/>
    <property type="evidence" value="ECO:0007669"/>
    <property type="project" value="TreeGrafter"/>
</dbReference>
<comment type="subunit">
    <text evidence="15">Monomer and homodimer. Part of the essential Sec protein translocation apparatus which comprises SecA, SecYEG and auxiliary proteins SecDF-YajC and YidC.</text>
</comment>
<dbReference type="CDD" id="cd18803">
    <property type="entry name" value="SF2_C_secA"/>
    <property type="match status" value="1"/>
</dbReference>